<reference evidence="16 17" key="1">
    <citation type="journal article" date="2018" name="Proc. Natl. Acad. Sci. U.S.A.">
        <title>Draft genome sequence of Camellia sinensis var. sinensis provides insights into the evolution of the tea genome and tea quality.</title>
        <authorList>
            <person name="Wei C."/>
            <person name="Yang H."/>
            <person name="Wang S."/>
            <person name="Zhao J."/>
            <person name="Liu C."/>
            <person name="Gao L."/>
            <person name="Xia E."/>
            <person name="Lu Y."/>
            <person name="Tai Y."/>
            <person name="She G."/>
            <person name="Sun J."/>
            <person name="Cao H."/>
            <person name="Tong W."/>
            <person name="Gao Q."/>
            <person name="Li Y."/>
            <person name="Deng W."/>
            <person name="Jiang X."/>
            <person name="Wang W."/>
            <person name="Chen Q."/>
            <person name="Zhang S."/>
            <person name="Li H."/>
            <person name="Wu J."/>
            <person name="Wang P."/>
            <person name="Li P."/>
            <person name="Shi C."/>
            <person name="Zheng F."/>
            <person name="Jian J."/>
            <person name="Huang B."/>
            <person name="Shan D."/>
            <person name="Shi M."/>
            <person name="Fang C."/>
            <person name="Yue Y."/>
            <person name="Li F."/>
            <person name="Li D."/>
            <person name="Wei S."/>
            <person name="Han B."/>
            <person name="Jiang C."/>
            <person name="Yin Y."/>
            <person name="Xia T."/>
            <person name="Zhang Z."/>
            <person name="Bennetzen J.L."/>
            <person name="Zhao S."/>
            <person name="Wan X."/>
        </authorList>
    </citation>
    <scope>NUCLEOTIDE SEQUENCE [LARGE SCALE GENOMIC DNA]</scope>
    <source>
        <strain evidence="17">cv. Shuchazao</strain>
        <tissue evidence="16">Leaf</tissue>
    </source>
</reference>
<dbReference type="CDD" id="cd02335">
    <property type="entry name" value="ZZ_ADA2"/>
    <property type="match status" value="1"/>
</dbReference>
<evidence type="ECO:0000256" key="5">
    <source>
        <dbReference type="ARBA" id="ARBA00023015"/>
    </source>
</evidence>
<dbReference type="Proteomes" id="UP000306102">
    <property type="component" value="Unassembled WGS sequence"/>
</dbReference>
<dbReference type="FunFam" id="1.10.10.60:FF:000115">
    <property type="entry name" value="Transcriptional adapter 2"/>
    <property type="match status" value="1"/>
</dbReference>
<dbReference type="Gene3D" id="1.10.10.10">
    <property type="entry name" value="Winged helix-like DNA-binding domain superfamily/Winged helix DNA-binding domain"/>
    <property type="match status" value="1"/>
</dbReference>
<keyword evidence="3 9" id="KW-0863">Zinc-finger</keyword>
<dbReference type="Pfam" id="PF22941">
    <property type="entry name" value="TADA2A-like_3rd"/>
    <property type="match status" value="1"/>
</dbReference>
<comment type="caution">
    <text evidence="16">The sequence shown here is derived from an EMBL/GenBank/DDBJ whole genome shotgun (WGS) entry which is preliminary data.</text>
</comment>
<evidence type="ECO:0000256" key="4">
    <source>
        <dbReference type="ARBA" id="ARBA00022833"/>
    </source>
</evidence>
<dbReference type="InterPro" id="IPR036388">
    <property type="entry name" value="WH-like_DNA-bd_sf"/>
</dbReference>
<dbReference type="EMBL" id="SDRB02012119">
    <property type="protein sequence ID" value="THF98883.1"/>
    <property type="molecule type" value="Genomic_DNA"/>
</dbReference>
<feature type="domain" description="ZZ-type" evidence="12">
    <location>
        <begin position="88"/>
        <end position="144"/>
    </location>
</feature>
<dbReference type="SUPFAM" id="SSF57850">
    <property type="entry name" value="RING/U-box"/>
    <property type="match status" value="1"/>
</dbReference>
<keyword evidence="5" id="KW-0805">Transcription regulation</keyword>
<evidence type="ECO:0000256" key="9">
    <source>
        <dbReference type="PROSITE-ProRule" id="PRU00228"/>
    </source>
</evidence>
<feature type="domain" description="SWIRM" evidence="13">
    <location>
        <begin position="587"/>
        <end position="674"/>
    </location>
</feature>
<dbReference type="SUPFAM" id="SSF46689">
    <property type="entry name" value="Homeodomain-like"/>
    <property type="match status" value="2"/>
</dbReference>
<evidence type="ECO:0000256" key="8">
    <source>
        <dbReference type="ARBA" id="ARBA00023242"/>
    </source>
</evidence>
<evidence type="ECO:0000256" key="6">
    <source>
        <dbReference type="ARBA" id="ARBA00023125"/>
    </source>
</evidence>
<evidence type="ECO:0000256" key="3">
    <source>
        <dbReference type="ARBA" id="ARBA00022771"/>
    </source>
</evidence>
<dbReference type="PANTHER" id="PTHR12374">
    <property type="entry name" value="TRANSCRIPTIONAL ADAPTOR 2 ADA2 -RELATED"/>
    <property type="match status" value="1"/>
</dbReference>
<dbReference type="InterPro" id="IPR001005">
    <property type="entry name" value="SANT/Myb"/>
</dbReference>
<dbReference type="GO" id="GO:0003682">
    <property type="term" value="F:chromatin binding"/>
    <property type="evidence" value="ECO:0007669"/>
    <property type="project" value="TreeGrafter"/>
</dbReference>
<dbReference type="GO" id="GO:0003677">
    <property type="term" value="F:DNA binding"/>
    <property type="evidence" value="ECO:0007669"/>
    <property type="project" value="UniProtKB-KW"/>
</dbReference>
<dbReference type="InterPro" id="IPR017884">
    <property type="entry name" value="SANT_dom"/>
</dbReference>
<comment type="subcellular location">
    <subcellularLocation>
        <location evidence="1">Nucleus</location>
    </subcellularLocation>
</comment>
<dbReference type="FunFam" id="1.10.10.10:FF:000087">
    <property type="entry name" value="Transcriptional adapter 2"/>
    <property type="match status" value="1"/>
</dbReference>
<dbReference type="Pfam" id="PF00249">
    <property type="entry name" value="Myb_DNA-binding"/>
    <property type="match status" value="1"/>
</dbReference>
<evidence type="ECO:0000259" key="12">
    <source>
        <dbReference type="PROSITE" id="PS50135"/>
    </source>
</evidence>
<dbReference type="Gene3D" id="3.30.60.90">
    <property type="match status" value="1"/>
</dbReference>
<keyword evidence="8" id="KW-0539">Nucleus</keyword>
<dbReference type="SMART" id="SM00717">
    <property type="entry name" value="SANT"/>
    <property type="match status" value="1"/>
</dbReference>
<keyword evidence="4" id="KW-0862">Zinc</keyword>
<feature type="domain" description="Myb-like" evidence="11">
    <location>
        <begin position="211"/>
        <end position="256"/>
    </location>
</feature>
<dbReference type="FunFam" id="3.30.60.90:FF:000013">
    <property type="entry name" value="Transcriptional adapter"/>
    <property type="match status" value="1"/>
</dbReference>
<dbReference type="PANTHER" id="PTHR12374:SF20">
    <property type="entry name" value="TRANSCRIPTIONAL ADAPTER 2-ALPHA"/>
    <property type="match status" value="1"/>
</dbReference>
<sequence>MNYKGPNQHDIRAIASMCPTYCKSGIYCHDCSITLVVMADVGKRMYWVTSSGVEFVERECRSKRKRNASNVENLEPATADQEIAEGKKALYHCNYCNKDISGMIRIKCIMCPDFDLCVECFSVGAELNPHKSNHPYRVMDGYVLSMRYVCFRSGSSATASRTPAPTLPTPPASDPLPPLPSAKTPSSATSPLICSSYVYVYDNLSFPLICSDWNADEEILLLEGIEMYGLGNWTEVAEHVGTKSKAQCIDHYNAIYMNSPCFPLPDMSHVMGKNREELLAMAKEHGEVNKGFPTLGELTVNDELLLSARIKVEDQRKEGSTGQSSSSLTSETGAGVVAGNTSTSAVKRASQIKDDHQDIKMEDRSIGEKKLRTPGEEGPSMTRLSGYNPKRREFELEYDHDAEQLLADMEFKESDTDAERELKLRVLRIYLKRLDERKRRKDFVLERNLLYPDPFEKNLSPEEREICRRYRVFMRFHSKEVHEELLTSIIEEHRIMKIIQDLQEARAAGCRTSAQAEKYIEEKRKKEAEESACKSKDSAQAGPSGKFLQRAIHLKGEPDSSPRGNARGLSLSDSFGKDSSSTTPGQATSSSLLDSWDVNGFLGADLLSESEKWLCSEIRILPSHYLSMLQTMSVGILNGNITTKSDAHGLFKAVDPSKVDRVYDMLVKKGIGSS</sequence>
<dbReference type="GO" id="GO:0005634">
    <property type="term" value="C:nucleus"/>
    <property type="evidence" value="ECO:0007669"/>
    <property type="project" value="UniProtKB-SubCell"/>
</dbReference>
<feature type="region of interest" description="Disordered" evidence="10">
    <location>
        <begin position="314"/>
        <end position="386"/>
    </location>
</feature>
<dbReference type="PROSITE" id="PS01357">
    <property type="entry name" value="ZF_ZZ_1"/>
    <property type="match status" value="1"/>
</dbReference>
<dbReference type="PROSITE" id="PS51293">
    <property type="entry name" value="SANT"/>
    <property type="match status" value="1"/>
</dbReference>
<keyword evidence="17" id="KW-1185">Reference proteome</keyword>
<dbReference type="InterPro" id="IPR055141">
    <property type="entry name" value="TADA2A_B-like_dom"/>
</dbReference>
<dbReference type="Pfam" id="PF25299">
    <property type="entry name" value="ZZ_ADA2"/>
    <property type="match status" value="1"/>
</dbReference>
<feature type="compositionally biased region" description="Low complexity" evidence="10">
    <location>
        <begin position="320"/>
        <end position="333"/>
    </location>
</feature>
<dbReference type="CDD" id="cd00167">
    <property type="entry name" value="SANT"/>
    <property type="match status" value="1"/>
</dbReference>
<evidence type="ECO:0000259" key="14">
    <source>
        <dbReference type="PROSITE" id="PS51293"/>
    </source>
</evidence>
<dbReference type="Gene3D" id="1.10.10.60">
    <property type="entry name" value="Homeodomain-like"/>
    <property type="match status" value="1"/>
</dbReference>
<feature type="compositionally biased region" description="Basic and acidic residues" evidence="10">
    <location>
        <begin position="351"/>
        <end position="375"/>
    </location>
</feature>
<evidence type="ECO:0000259" key="13">
    <source>
        <dbReference type="PROSITE" id="PS50934"/>
    </source>
</evidence>
<feature type="compositionally biased region" description="Low complexity" evidence="10">
    <location>
        <begin position="568"/>
        <end position="581"/>
    </location>
</feature>
<protein>
    <recommendedName>
        <fullName evidence="18">Transcriptional adapter</fullName>
    </recommendedName>
</protein>
<feature type="region of interest" description="Disordered" evidence="10">
    <location>
        <begin position="156"/>
        <end position="188"/>
    </location>
</feature>
<evidence type="ECO:0000313" key="16">
    <source>
        <dbReference type="EMBL" id="THF98883.1"/>
    </source>
</evidence>
<evidence type="ECO:0000256" key="10">
    <source>
        <dbReference type="SAM" id="MobiDB-lite"/>
    </source>
</evidence>
<name>A0A4S4DA11_CAMSN</name>
<proteinExistence type="predicted"/>
<feature type="region of interest" description="Disordered" evidence="10">
    <location>
        <begin position="555"/>
        <end position="590"/>
    </location>
</feature>
<evidence type="ECO:0000256" key="7">
    <source>
        <dbReference type="ARBA" id="ARBA00023163"/>
    </source>
</evidence>
<dbReference type="STRING" id="542762.A0A4S4DA11"/>
<evidence type="ECO:0000256" key="1">
    <source>
        <dbReference type="ARBA" id="ARBA00004123"/>
    </source>
</evidence>
<dbReference type="GO" id="GO:0006357">
    <property type="term" value="P:regulation of transcription by RNA polymerase II"/>
    <property type="evidence" value="ECO:0007669"/>
    <property type="project" value="TreeGrafter"/>
</dbReference>
<dbReference type="InterPro" id="IPR009057">
    <property type="entry name" value="Homeodomain-like_sf"/>
</dbReference>
<evidence type="ECO:0000259" key="11">
    <source>
        <dbReference type="PROSITE" id="PS50090"/>
    </source>
</evidence>
<evidence type="ECO:0000313" key="17">
    <source>
        <dbReference type="Proteomes" id="UP000306102"/>
    </source>
</evidence>
<evidence type="ECO:0000256" key="2">
    <source>
        <dbReference type="ARBA" id="ARBA00022723"/>
    </source>
</evidence>
<dbReference type="PROSITE" id="PS50934">
    <property type="entry name" value="SWIRM"/>
    <property type="match status" value="1"/>
</dbReference>
<dbReference type="InterPro" id="IPR041983">
    <property type="entry name" value="ADA2-like_ZZ"/>
</dbReference>
<dbReference type="PROSITE" id="PS51294">
    <property type="entry name" value="HTH_MYB"/>
    <property type="match status" value="1"/>
</dbReference>
<feature type="domain" description="SANT" evidence="14">
    <location>
        <begin position="208"/>
        <end position="260"/>
    </location>
</feature>
<keyword evidence="6" id="KW-0238">DNA-binding</keyword>
<keyword evidence="2" id="KW-0479">Metal-binding</keyword>
<accession>A0A4S4DA11</accession>
<dbReference type="SMART" id="SM00291">
    <property type="entry name" value="ZnF_ZZ"/>
    <property type="match status" value="1"/>
</dbReference>
<dbReference type="InterPro" id="IPR043145">
    <property type="entry name" value="Znf_ZZ_sf"/>
</dbReference>
<dbReference type="AlphaFoldDB" id="A0A4S4DA11"/>
<feature type="compositionally biased region" description="Pro residues" evidence="10">
    <location>
        <begin position="165"/>
        <end position="180"/>
    </location>
</feature>
<dbReference type="GO" id="GO:0008270">
    <property type="term" value="F:zinc ion binding"/>
    <property type="evidence" value="ECO:0007669"/>
    <property type="project" value="UniProtKB-KW"/>
</dbReference>
<evidence type="ECO:0000259" key="15">
    <source>
        <dbReference type="PROSITE" id="PS51294"/>
    </source>
</evidence>
<dbReference type="PROSITE" id="PS50090">
    <property type="entry name" value="MYB_LIKE"/>
    <property type="match status" value="1"/>
</dbReference>
<organism evidence="16 17">
    <name type="scientific">Camellia sinensis var. sinensis</name>
    <name type="common">China tea</name>
    <dbReference type="NCBI Taxonomy" id="542762"/>
    <lineage>
        <taxon>Eukaryota</taxon>
        <taxon>Viridiplantae</taxon>
        <taxon>Streptophyta</taxon>
        <taxon>Embryophyta</taxon>
        <taxon>Tracheophyta</taxon>
        <taxon>Spermatophyta</taxon>
        <taxon>Magnoliopsida</taxon>
        <taxon>eudicotyledons</taxon>
        <taxon>Gunneridae</taxon>
        <taxon>Pentapetalae</taxon>
        <taxon>asterids</taxon>
        <taxon>Ericales</taxon>
        <taxon>Theaceae</taxon>
        <taxon>Camellia</taxon>
    </lineage>
</organism>
<dbReference type="InterPro" id="IPR000433">
    <property type="entry name" value="Znf_ZZ"/>
</dbReference>
<dbReference type="GO" id="GO:0003713">
    <property type="term" value="F:transcription coactivator activity"/>
    <property type="evidence" value="ECO:0007669"/>
    <property type="project" value="TreeGrafter"/>
</dbReference>
<dbReference type="GO" id="GO:0006338">
    <property type="term" value="P:chromatin remodeling"/>
    <property type="evidence" value="ECO:0007669"/>
    <property type="project" value="TreeGrafter"/>
</dbReference>
<evidence type="ECO:0008006" key="18">
    <source>
        <dbReference type="Google" id="ProtNLM"/>
    </source>
</evidence>
<keyword evidence="7" id="KW-0804">Transcription</keyword>
<dbReference type="InterPro" id="IPR007526">
    <property type="entry name" value="SWIRM"/>
</dbReference>
<feature type="domain" description="HTH myb-type" evidence="15">
    <location>
        <begin position="213"/>
        <end position="261"/>
    </location>
</feature>
<dbReference type="InterPro" id="IPR017930">
    <property type="entry name" value="Myb_dom"/>
</dbReference>
<dbReference type="PROSITE" id="PS50135">
    <property type="entry name" value="ZF_ZZ_2"/>
    <property type="match status" value="1"/>
</dbReference>
<gene>
    <name evidence="16" type="ORF">TEA_022090</name>
</gene>